<name>A0A318YAK0_9FIRM</name>
<evidence type="ECO:0000256" key="2">
    <source>
        <dbReference type="ARBA" id="ARBA00022485"/>
    </source>
</evidence>
<keyword evidence="2" id="KW-0004">4Fe-4S</keyword>
<dbReference type="CDD" id="cd01335">
    <property type="entry name" value="Radical_SAM"/>
    <property type="match status" value="1"/>
</dbReference>
<dbReference type="RefSeq" id="WP_110460772.1">
    <property type="nucleotide sequence ID" value="NZ_QKMR01000003.1"/>
</dbReference>
<comment type="caution">
    <text evidence="8">The sequence shown here is derived from an EMBL/GenBank/DDBJ whole genome shotgun (WGS) entry which is preliminary data.</text>
</comment>
<evidence type="ECO:0000259" key="7">
    <source>
        <dbReference type="PROSITE" id="PS51918"/>
    </source>
</evidence>
<keyword evidence="3" id="KW-0949">S-adenosyl-L-methionine</keyword>
<dbReference type="InterPro" id="IPR007197">
    <property type="entry name" value="rSAM"/>
</dbReference>
<evidence type="ECO:0000256" key="1">
    <source>
        <dbReference type="ARBA" id="ARBA00001966"/>
    </source>
</evidence>
<evidence type="ECO:0000256" key="4">
    <source>
        <dbReference type="ARBA" id="ARBA00022723"/>
    </source>
</evidence>
<accession>A0A318YAK0</accession>
<evidence type="ECO:0000256" key="5">
    <source>
        <dbReference type="ARBA" id="ARBA00023004"/>
    </source>
</evidence>
<comment type="cofactor">
    <cofactor evidence="1">
        <name>[4Fe-4S] cluster</name>
        <dbReference type="ChEBI" id="CHEBI:49883"/>
    </cofactor>
</comment>
<dbReference type="InterPro" id="IPR017200">
    <property type="entry name" value="PqqE-like"/>
</dbReference>
<dbReference type="GO" id="GO:0003824">
    <property type="term" value="F:catalytic activity"/>
    <property type="evidence" value="ECO:0007669"/>
    <property type="project" value="InterPro"/>
</dbReference>
<dbReference type="InterPro" id="IPR013785">
    <property type="entry name" value="Aldolase_TIM"/>
</dbReference>
<dbReference type="InterPro" id="IPR050377">
    <property type="entry name" value="Radical_SAM_PqqE_MftC-like"/>
</dbReference>
<reference evidence="8 9" key="1">
    <citation type="submission" date="2018-06" db="EMBL/GenBank/DDBJ databases">
        <title>Genomic Encyclopedia of Type Strains, Phase I: the one thousand microbial genomes (KMG-I) project.</title>
        <authorList>
            <person name="Kyrpides N."/>
        </authorList>
    </citation>
    <scope>NUCLEOTIDE SEQUENCE [LARGE SCALE GENOMIC DNA]</scope>
    <source>
        <strain evidence="8 9">DSM 19573</strain>
    </source>
</reference>
<dbReference type="Gene3D" id="3.20.20.70">
    <property type="entry name" value="Aldolase class I"/>
    <property type="match status" value="1"/>
</dbReference>
<dbReference type="GO" id="GO:0046872">
    <property type="term" value="F:metal ion binding"/>
    <property type="evidence" value="ECO:0007669"/>
    <property type="project" value="UniProtKB-KW"/>
</dbReference>
<proteinExistence type="predicted"/>
<gene>
    <name evidence="8" type="ORF">LY28_00702</name>
</gene>
<dbReference type="EMBL" id="QKMR01000003">
    <property type="protein sequence ID" value="PYG89483.1"/>
    <property type="molecule type" value="Genomic_DNA"/>
</dbReference>
<dbReference type="Pfam" id="PF04055">
    <property type="entry name" value="Radical_SAM"/>
    <property type="match status" value="1"/>
</dbReference>
<keyword evidence="9" id="KW-1185">Reference proteome</keyword>
<dbReference type="PANTHER" id="PTHR11228">
    <property type="entry name" value="RADICAL SAM DOMAIN PROTEIN"/>
    <property type="match status" value="1"/>
</dbReference>
<keyword evidence="5" id="KW-0408">Iron</keyword>
<dbReference type="GO" id="GO:0051539">
    <property type="term" value="F:4 iron, 4 sulfur cluster binding"/>
    <property type="evidence" value="ECO:0007669"/>
    <property type="project" value="UniProtKB-KW"/>
</dbReference>
<protein>
    <submittedName>
        <fullName evidence="8">MoaA/NifB/PqqE/SkfB family radical SAM enzyme</fullName>
    </submittedName>
</protein>
<dbReference type="PROSITE" id="PS51918">
    <property type="entry name" value="RADICAL_SAM"/>
    <property type="match status" value="1"/>
</dbReference>
<keyword evidence="4" id="KW-0479">Metal-binding</keyword>
<evidence type="ECO:0000256" key="3">
    <source>
        <dbReference type="ARBA" id="ARBA00022691"/>
    </source>
</evidence>
<dbReference type="OrthoDB" id="9782387at2"/>
<feature type="domain" description="Radical SAM core" evidence="7">
    <location>
        <begin position="19"/>
        <end position="235"/>
    </location>
</feature>
<dbReference type="PIRSF" id="PIRSF037420">
    <property type="entry name" value="PQQ_syn_pqqE"/>
    <property type="match status" value="1"/>
</dbReference>
<keyword evidence="6" id="KW-0411">Iron-sulfur</keyword>
<dbReference type="PANTHER" id="PTHR11228:SF7">
    <property type="entry name" value="PQQA PEPTIDE CYCLASE"/>
    <property type="match status" value="1"/>
</dbReference>
<evidence type="ECO:0000313" key="8">
    <source>
        <dbReference type="EMBL" id="PYG89483.1"/>
    </source>
</evidence>
<dbReference type="AlphaFoldDB" id="A0A318YAK0"/>
<evidence type="ECO:0000313" key="9">
    <source>
        <dbReference type="Proteomes" id="UP000248132"/>
    </source>
</evidence>
<dbReference type="SFLD" id="SFLDG01067">
    <property type="entry name" value="SPASM/twitch_domain_containing"/>
    <property type="match status" value="1"/>
</dbReference>
<dbReference type="SFLD" id="SFLDS00029">
    <property type="entry name" value="Radical_SAM"/>
    <property type="match status" value="1"/>
</dbReference>
<dbReference type="SUPFAM" id="SSF102114">
    <property type="entry name" value="Radical SAM enzymes"/>
    <property type="match status" value="1"/>
</dbReference>
<sequence length="380" mass="42229">MSLNWIDFSKKLSENARANGIPLSGAFELTSRCNFKCKMCYVACPARDKRALSRELSAGEWIELGKQARDAGLFNLILTGGEVFVRQDFPEIYEALCNMGLSLTIYSNASLITPEKARWLGKLPPSRLSVTVYGASPETYKRVTGSTDGFKKTMRALEHLKSENISLEIKTTVVEGNFRDYEGIYKIAHTYSDNLGIVNYISPRREGCGSDPTGNRLSPVDIVNYERYISEYGQKMRTVNKKLELKIGQDEMEEQAGLADTEDKAGEGSAFSCQAGKTAFWITWDGRMVPCGLLNEPAAVPLQVGFSNAWQKLREGCTLVPKCKACSKCDVRSECMACPGRLMSETGCFTRPAQYLCEAARYRAELKGQDIQAIARAGYY</sequence>
<dbReference type="InterPro" id="IPR058240">
    <property type="entry name" value="rSAM_sf"/>
</dbReference>
<organism evidence="8 9">
    <name type="scientific">Ruminiclostridium sufflavum DSM 19573</name>
    <dbReference type="NCBI Taxonomy" id="1121337"/>
    <lineage>
        <taxon>Bacteria</taxon>
        <taxon>Bacillati</taxon>
        <taxon>Bacillota</taxon>
        <taxon>Clostridia</taxon>
        <taxon>Eubacteriales</taxon>
        <taxon>Oscillospiraceae</taxon>
        <taxon>Ruminiclostridium</taxon>
    </lineage>
</organism>
<evidence type="ECO:0000256" key="6">
    <source>
        <dbReference type="ARBA" id="ARBA00023014"/>
    </source>
</evidence>
<dbReference type="Proteomes" id="UP000248132">
    <property type="component" value="Unassembled WGS sequence"/>
</dbReference>